<dbReference type="PROSITE" id="PS50835">
    <property type="entry name" value="IG_LIKE"/>
    <property type="match status" value="1"/>
</dbReference>
<evidence type="ECO:0000256" key="6">
    <source>
        <dbReference type="SAM" id="SignalP"/>
    </source>
</evidence>
<dbReference type="InterPro" id="IPR003591">
    <property type="entry name" value="Leu-rich_rpt_typical-subtyp"/>
</dbReference>
<feature type="chain" id="PRO_5035449511" evidence="6">
    <location>
        <begin position="31"/>
        <end position="611"/>
    </location>
</feature>
<dbReference type="InterPro" id="IPR003598">
    <property type="entry name" value="Ig_sub2"/>
</dbReference>
<organism evidence="8 9">
    <name type="scientific">Branchiostoma lanceolatum</name>
    <name type="common">Common lancelet</name>
    <name type="synonym">Amphioxus lanceolatum</name>
    <dbReference type="NCBI Taxonomy" id="7740"/>
    <lineage>
        <taxon>Eukaryota</taxon>
        <taxon>Metazoa</taxon>
        <taxon>Chordata</taxon>
        <taxon>Cephalochordata</taxon>
        <taxon>Leptocardii</taxon>
        <taxon>Amphioxiformes</taxon>
        <taxon>Branchiostomatidae</taxon>
        <taxon>Branchiostoma</taxon>
    </lineage>
</organism>
<feature type="domain" description="Ig-like" evidence="7">
    <location>
        <begin position="339"/>
        <end position="410"/>
    </location>
</feature>
<keyword evidence="1" id="KW-0433">Leucine-rich repeat</keyword>
<dbReference type="PRINTS" id="PR00019">
    <property type="entry name" value="LEURICHRPT"/>
</dbReference>
<gene>
    <name evidence="8" type="primary">LRRC4C</name>
    <name evidence="8" type="ORF">BLAG_LOCUS24139</name>
</gene>
<dbReference type="InterPro" id="IPR000483">
    <property type="entry name" value="Cys-rich_flank_reg_C"/>
</dbReference>
<dbReference type="SMART" id="SM00082">
    <property type="entry name" value="LRRCT"/>
    <property type="match status" value="1"/>
</dbReference>
<keyword evidence="9" id="KW-1185">Reference proteome</keyword>
<keyword evidence="5" id="KW-0472">Membrane</keyword>
<dbReference type="SMART" id="SM00369">
    <property type="entry name" value="LRR_TYP"/>
    <property type="match status" value="6"/>
</dbReference>
<dbReference type="EMBL" id="OV696693">
    <property type="protein sequence ID" value="CAH1272511.1"/>
    <property type="molecule type" value="Genomic_DNA"/>
</dbReference>
<dbReference type="InterPro" id="IPR013783">
    <property type="entry name" value="Ig-like_fold"/>
</dbReference>
<keyword evidence="5" id="KW-1133">Transmembrane helix</keyword>
<evidence type="ECO:0000256" key="4">
    <source>
        <dbReference type="ARBA" id="ARBA00023157"/>
    </source>
</evidence>
<dbReference type="SMART" id="SM00409">
    <property type="entry name" value="IG"/>
    <property type="match status" value="1"/>
</dbReference>
<dbReference type="PROSITE" id="PS51450">
    <property type="entry name" value="LRR"/>
    <property type="match status" value="3"/>
</dbReference>
<dbReference type="Pfam" id="PF13855">
    <property type="entry name" value="LRR_8"/>
    <property type="match status" value="2"/>
</dbReference>
<dbReference type="OrthoDB" id="2013775at2759"/>
<dbReference type="InterPro" id="IPR050541">
    <property type="entry name" value="LRR_TM_domain-containing"/>
</dbReference>
<evidence type="ECO:0000313" key="9">
    <source>
        <dbReference type="Proteomes" id="UP000838412"/>
    </source>
</evidence>
<reference evidence="8" key="1">
    <citation type="submission" date="2022-01" db="EMBL/GenBank/DDBJ databases">
        <authorList>
            <person name="Braso-Vives M."/>
        </authorList>
    </citation>
    <scope>NUCLEOTIDE SEQUENCE</scope>
</reference>
<keyword evidence="4" id="KW-1015">Disulfide bond</keyword>
<dbReference type="Proteomes" id="UP000838412">
    <property type="component" value="Chromosome 8"/>
</dbReference>
<dbReference type="SUPFAM" id="SSF52058">
    <property type="entry name" value="L domain-like"/>
    <property type="match status" value="1"/>
</dbReference>
<evidence type="ECO:0000259" key="7">
    <source>
        <dbReference type="PROSITE" id="PS50835"/>
    </source>
</evidence>
<evidence type="ECO:0000256" key="1">
    <source>
        <dbReference type="ARBA" id="ARBA00022614"/>
    </source>
</evidence>
<keyword evidence="2 6" id="KW-0732">Signal</keyword>
<dbReference type="InterPro" id="IPR003599">
    <property type="entry name" value="Ig_sub"/>
</dbReference>
<accession>A0A8K0EZQ3</accession>
<evidence type="ECO:0000313" key="8">
    <source>
        <dbReference type="EMBL" id="CAH1272511.1"/>
    </source>
</evidence>
<proteinExistence type="predicted"/>
<dbReference type="Gene3D" id="3.80.10.10">
    <property type="entry name" value="Ribonuclease Inhibitor"/>
    <property type="match status" value="1"/>
</dbReference>
<dbReference type="FunFam" id="3.80.10.10:FF:000082">
    <property type="entry name" value="Leucine-rich repeat-containing 24"/>
    <property type="match status" value="1"/>
</dbReference>
<keyword evidence="3" id="KW-0677">Repeat</keyword>
<dbReference type="InterPro" id="IPR000372">
    <property type="entry name" value="LRRNT"/>
</dbReference>
<dbReference type="Gene3D" id="2.60.40.10">
    <property type="entry name" value="Immunoglobulins"/>
    <property type="match status" value="1"/>
</dbReference>
<dbReference type="SUPFAM" id="SSF48726">
    <property type="entry name" value="Immunoglobulin"/>
    <property type="match status" value="1"/>
</dbReference>
<feature type="transmembrane region" description="Helical" evidence="5">
    <location>
        <begin position="523"/>
        <end position="546"/>
    </location>
</feature>
<dbReference type="InterPro" id="IPR001611">
    <property type="entry name" value="Leu-rich_rpt"/>
</dbReference>
<evidence type="ECO:0000256" key="3">
    <source>
        <dbReference type="ARBA" id="ARBA00022737"/>
    </source>
</evidence>
<dbReference type="Pfam" id="PF00560">
    <property type="entry name" value="LRR_1"/>
    <property type="match status" value="1"/>
</dbReference>
<evidence type="ECO:0000256" key="5">
    <source>
        <dbReference type="SAM" id="Phobius"/>
    </source>
</evidence>
<dbReference type="PANTHER" id="PTHR24369:SF212">
    <property type="entry name" value="LEUCINE-RICH REPEAT-CONTAINING PROTEIN 4B-LIKE"/>
    <property type="match status" value="1"/>
</dbReference>
<feature type="signal peptide" evidence="6">
    <location>
        <begin position="1"/>
        <end position="30"/>
    </location>
</feature>
<dbReference type="AlphaFoldDB" id="A0A8K0EZQ3"/>
<evidence type="ECO:0000256" key="2">
    <source>
        <dbReference type="ARBA" id="ARBA00022729"/>
    </source>
</evidence>
<dbReference type="GO" id="GO:0005886">
    <property type="term" value="C:plasma membrane"/>
    <property type="evidence" value="ECO:0007669"/>
    <property type="project" value="TreeGrafter"/>
</dbReference>
<sequence>MLRSAVPGTSVALMEALLLLTWMVPELVETVTCPRICKCSGSFETVYCGESDLLKVPRGIPTIAQVLSLPYNNISKLTKNQFVTLRQLQTLQLGFNTISTIEAEAFRNLDNLQTLELLNNRLSSVPTSSFKAIPALRELWLRGNPITCLGALAFYPLNSLRLLDIGELRQLKAVSKDAFAGLTRLVYLNMAVSNLDSVPYLQYLTSLEELDLSGNSIQMLKSGDLVGLKRLKRLLMVSTNLSKVEYNAFKDLAELRELDLSYNNLTLLPLGLFYPCYSLKKVNLGRNPWNCSCQVTWLVDWLSTHVQNRTDGSVGTCQYPDSLRGKYLFEVQFMLIQCPPVNVTSPNVEVPEGDSATMYCNAGQETAVSWMTPNGTVIRHGSYKVRVRVFNDGTLNITSVTMSDSGLYRCLPQKPPTYADNDPFTTFLNVLPTNIPRRWTILTSTDFPLAEEPLDTSSINANFCASVTRIDTSEEDRNWRNGTSMIDPNATYGPNIFSYPGGDILRPGDYNLNKTPRTDYKKYVISSIVSILSFGFLLWTVCYLGVKCSKVRERRQQERNYQVQKNCNSINHHPAIVDLYQIPEVESISPSKSNCTTLSTFKDPPPMETIV</sequence>
<dbReference type="InterPro" id="IPR007110">
    <property type="entry name" value="Ig-like_dom"/>
</dbReference>
<dbReference type="Pfam" id="PF13927">
    <property type="entry name" value="Ig_3"/>
    <property type="match status" value="1"/>
</dbReference>
<protein>
    <submittedName>
        <fullName evidence="8">LRRC4C protein</fullName>
    </submittedName>
</protein>
<dbReference type="SMART" id="SM00408">
    <property type="entry name" value="IGc2"/>
    <property type="match status" value="1"/>
</dbReference>
<keyword evidence="5" id="KW-0812">Transmembrane</keyword>
<dbReference type="InterPro" id="IPR032675">
    <property type="entry name" value="LRR_dom_sf"/>
</dbReference>
<dbReference type="SMART" id="SM00013">
    <property type="entry name" value="LRRNT"/>
    <property type="match status" value="1"/>
</dbReference>
<dbReference type="InterPro" id="IPR036179">
    <property type="entry name" value="Ig-like_dom_sf"/>
</dbReference>
<name>A0A8K0EZQ3_BRALA</name>
<dbReference type="PANTHER" id="PTHR24369">
    <property type="entry name" value="ANTIGEN BSP, PUTATIVE-RELATED"/>
    <property type="match status" value="1"/>
</dbReference>